<dbReference type="InterPro" id="IPR011990">
    <property type="entry name" value="TPR-like_helical_dom_sf"/>
</dbReference>
<evidence type="ECO:0000256" key="3">
    <source>
        <dbReference type="ARBA" id="ARBA00011738"/>
    </source>
</evidence>
<evidence type="ECO:0000256" key="7">
    <source>
        <dbReference type="ARBA" id="ARBA00023052"/>
    </source>
</evidence>
<organism evidence="9 10">
    <name type="scientific">Senna tora</name>
    <dbReference type="NCBI Taxonomy" id="362788"/>
    <lineage>
        <taxon>Eukaryota</taxon>
        <taxon>Viridiplantae</taxon>
        <taxon>Streptophyta</taxon>
        <taxon>Embryophyta</taxon>
        <taxon>Tracheophyta</taxon>
        <taxon>Spermatophyta</taxon>
        <taxon>Magnoliopsida</taxon>
        <taxon>eudicotyledons</taxon>
        <taxon>Gunneridae</taxon>
        <taxon>Pentapetalae</taxon>
        <taxon>rosids</taxon>
        <taxon>fabids</taxon>
        <taxon>Fabales</taxon>
        <taxon>Fabaceae</taxon>
        <taxon>Caesalpinioideae</taxon>
        <taxon>Cassia clade</taxon>
        <taxon>Senna</taxon>
    </lineage>
</organism>
<keyword evidence="10" id="KW-1185">Reference proteome</keyword>
<name>A0A835CE18_9FABA</name>
<keyword evidence="4" id="KW-0808">Transferase</keyword>
<accession>A0A835CE18</accession>
<feature type="repeat" description="PPR" evidence="8">
    <location>
        <begin position="143"/>
        <end position="177"/>
    </location>
</feature>
<evidence type="ECO:0000256" key="2">
    <source>
        <dbReference type="ARBA" id="ARBA00007626"/>
    </source>
</evidence>
<dbReference type="AlphaFoldDB" id="A0A835CE18"/>
<evidence type="ECO:0000313" key="9">
    <source>
        <dbReference type="EMBL" id="KAF7837210.1"/>
    </source>
</evidence>
<reference evidence="9" key="1">
    <citation type="submission" date="2020-09" db="EMBL/GenBank/DDBJ databases">
        <title>Genome-Enabled Discovery of Anthraquinone Biosynthesis in Senna tora.</title>
        <authorList>
            <person name="Kang S.-H."/>
            <person name="Pandey R.P."/>
            <person name="Lee C.-M."/>
            <person name="Sim J.-S."/>
            <person name="Jeong J.-T."/>
            <person name="Choi B.-S."/>
            <person name="Jung M."/>
            <person name="Ginzburg D."/>
            <person name="Zhao K."/>
            <person name="Won S.Y."/>
            <person name="Oh T.-J."/>
            <person name="Yu Y."/>
            <person name="Kim N.-H."/>
            <person name="Lee O.R."/>
            <person name="Lee T.-H."/>
            <person name="Bashyal P."/>
            <person name="Kim T.-S."/>
            <person name="Lee W.-H."/>
            <person name="Kawkins C."/>
            <person name="Kim C.-K."/>
            <person name="Kim J.S."/>
            <person name="Ahn B.O."/>
            <person name="Rhee S.Y."/>
            <person name="Sohng J.K."/>
        </authorList>
    </citation>
    <scope>NUCLEOTIDE SEQUENCE</scope>
    <source>
        <tissue evidence="9">Leaf</tissue>
    </source>
</reference>
<feature type="repeat" description="PPR" evidence="8">
    <location>
        <begin position="319"/>
        <end position="353"/>
    </location>
</feature>
<feature type="repeat" description="PPR" evidence="8">
    <location>
        <begin position="284"/>
        <end position="318"/>
    </location>
</feature>
<evidence type="ECO:0000256" key="5">
    <source>
        <dbReference type="ARBA" id="ARBA00022737"/>
    </source>
</evidence>
<dbReference type="Gene3D" id="3.40.50.970">
    <property type="match status" value="1"/>
</dbReference>
<feature type="repeat" description="PPR" evidence="8">
    <location>
        <begin position="424"/>
        <end position="458"/>
    </location>
</feature>
<dbReference type="InterPro" id="IPR050667">
    <property type="entry name" value="PPR-containing_protein"/>
</dbReference>
<dbReference type="Proteomes" id="UP000634136">
    <property type="component" value="Unassembled WGS sequence"/>
</dbReference>
<dbReference type="Pfam" id="PF13292">
    <property type="entry name" value="DXP_synthase_N"/>
    <property type="match status" value="1"/>
</dbReference>
<feature type="repeat" description="PPR" evidence="8">
    <location>
        <begin position="249"/>
        <end position="283"/>
    </location>
</feature>
<dbReference type="Pfam" id="PF01535">
    <property type="entry name" value="PPR"/>
    <property type="match status" value="1"/>
</dbReference>
<dbReference type="InterPro" id="IPR005477">
    <property type="entry name" value="Dxylulose-5-P_synthase"/>
</dbReference>
<evidence type="ECO:0000256" key="6">
    <source>
        <dbReference type="ARBA" id="ARBA00022842"/>
    </source>
</evidence>
<sequence>MVRIPSSFISFVRQSARARARPNPNGQVRNLTAETKEGDCGGEKYDRNVVHEICLITRKRPRWEETLLSQYASFDFSDPLFFHAYLKHQNNAFLSLRFFHWICSQCGFSPDQSSLNALFDALVDAKACNAAKSLLDYAGFTPEPSSLERYIQCLSHGGMVEEAVDVFGKFRRDGFRPSVATWNASLSASLKIGRTDLVWTLYEQMKESDIANIDVETIGYLIQAYCVENKVSNGYQLLRQVLETGLCPDNAVFNKLISGFCKQGHYARMSELLHIMIAKNHRPDIFTYQEIIHGLLKRRKNLESFRIFNDLKDRGYFPDRVMYATIIKALCEMGWHGEARKLWFEMIRKGILPNEYTYNVMIHGYCQIGNFDEARKLYKEMCDKGYKESTISYTTMISGLCLHGKTDEAQSLFEEMAQKGIVCDLITYNSLIQGFCKKGKLVEATKLFNELLAQGLEPSSSSYTPLIQRLCKDGDIQEAIRLWNDMNSRSIEPTVNTHDYIITGLCEQGYFPEAMEWLLDMLDRKMKPRKQTFEILIQCLLHKDNSLLQHKIWSGGKRIHPKLHPLVYLFVSSHQSQVKVNILKDRLCLQCGLFYRAYGCCKVASEIALISGTLISIFLERRDLKGRKNHVVAVIGDGAMTARQAYEVMNNAGYLDFDMIVFVNDSKQV</sequence>
<dbReference type="EMBL" id="JAAIUW010000003">
    <property type="protein sequence ID" value="KAF7837210.1"/>
    <property type="molecule type" value="Genomic_DNA"/>
</dbReference>
<dbReference type="GO" id="GO:0008661">
    <property type="term" value="F:1-deoxy-D-xylulose-5-phosphate synthase activity"/>
    <property type="evidence" value="ECO:0007669"/>
    <property type="project" value="InterPro"/>
</dbReference>
<feature type="repeat" description="PPR" evidence="8">
    <location>
        <begin position="494"/>
        <end position="528"/>
    </location>
</feature>
<evidence type="ECO:0000256" key="8">
    <source>
        <dbReference type="PROSITE-ProRule" id="PRU00708"/>
    </source>
</evidence>
<feature type="repeat" description="PPR" evidence="8">
    <location>
        <begin position="354"/>
        <end position="388"/>
    </location>
</feature>
<dbReference type="SUPFAM" id="SSF81901">
    <property type="entry name" value="HCP-like"/>
    <property type="match status" value="1"/>
</dbReference>
<comment type="cofactor">
    <cofactor evidence="1">
        <name>Mg(2+)</name>
        <dbReference type="ChEBI" id="CHEBI:18420"/>
    </cofactor>
</comment>
<feature type="repeat" description="PPR" evidence="8">
    <location>
        <begin position="389"/>
        <end position="423"/>
    </location>
</feature>
<protein>
    <submittedName>
        <fullName evidence="9">Pentatricopeptide repeat-containing protein</fullName>
    </submittedName>
</protein>
<feature type="repeat" description="PPR" evidence="8">
    <location>
        <begin position="214"/>
        <end position="248"/>
    </location>
</feature>
<keyword evidence="7" id="KW-0786">Thiamine pyrophosphate</keyword>
<dbReference type="PANTHER" id="PTHR47939:SF4">
    <property type="entry name" value="PENTACOTRIPEPTIDE-REPEAT REGION OF PRORP DOMAIN-CONTAINING PROTEIN"/>
    <property type="match status" value="1"/>
</dbReference>
<evidence type="ECO:0000256" key="1">
    <source>
        <dbReference type="ARBA" id="ARBA00001946"/>
    </source>
</evidence>
<gene>
    <name evidence="9" type="ORF">G2W53_005692</name>
</gene>
<feature type="repeat" description="PPR" evidence="8">
    <location>
        <begin position="459"/>
        <end position="493"/>
    </location>
</feature>
<dbReference type="PANTHER" id="PTHR47939">
    <property type="entry name" value="MEMBRANE-ASSOCIATED SALT-INDUCIBLE PROTEIN-LIKE"/>
    <property type="match status" value="1"/>
</dbReference>
<dbReference type="GO" id="GO:0016114">
    <property type="term" value="P:terpenoid biosynthetic process"/>
    <property type="evidence" value="ECO:0007669"/>
    <property type="project" value="InterPro"/>
</dbReference>
<dbReference type="NCBIfam" id="TIGR00756">
    <property type="entry name" value="PPR"/>
    <property type="match status" value="8"/>
</dbReference>
<keyword evidence="6" id="KW-0460">Magnesium</keyword>
<dbReference type="Pfam" id="PF13041">
    <property type="entry name" value="PPR_2"/>
    <property type="match status" value="4"/>
</dbReference>
<comment type="caution">
    <text evidence="9">The sequence shown here is derived from an EMBL/GenBank/DDBJ whole genome shotgun (WGS) entry which is preliminary data.</text>
</comment>
<dbReference type="PROSITE" id="PS51375">
    <property type="entry name" value="PPR"/>
    <property type="match status" value="11"/>
</dbReference>
<feature type="repeat" description="PPR" evidence="8">
    <location>
        <begin position="178"/>
        <end position="212"/>
    </location>
</feature>
<dbReference type="Gene3D" id="1.25.40.10">
    <property type="entry name" value="Tetratricopeptide repeat domain"/>
    <property type="match status" value="4"/>
</dbReference>
<proteinExistence type="inferred from homology"/>
<dbReference type="InterPro" id="IPR029061">
    <property type="entry name" value="THDP-binding"/>
</dbReference>
<dbReference type="SUPFAM" id="SSF52518">
    <property type="entry name" value="Thiamin diphosphate-binding fold (THDP-binding)"/>
    <property type="match status" value="1"/>
</dbReference>
<dbReference type="OrthoDB" id="185373at2759"/>
<comment type="subunit">
    <text evidence="3">Homodimer.</text>
</comment>
<dbReference type="InterPro" id="IPR002885">
    <property type="entry name" value="PPR_rpt"/>
</dbReference>
<keyword evidence="5" id="KW-0677">Repeat</keyword>
<comment type="similarity">
    <text evidence="2">Belongs to the PPR family. P subfamily.</text>
</comment>
<evidence type="ECO:0000256" key="4">
    <source>
        <dbReference type="ARBA" id="ARBA00022679"/>
    </source>
</evidence>
<evidence type="ECO:0000313" key="10">
    <source>
        <dbReference type="Proteomes" id="UP000634136"/>
    </source>
</evidence>